<reference evidence="2 3" key="1">
    <citation type="submission" date="2018-08" db="EMBL/GenBank/DDBJ databases">
        <title>Jishengella sp. nov., isolated from a root of Azadirachta indica A. Juss. var. siamensis Valenton.</title>
        <authorList>
            <person name="Kuncharoen N."/>
            <person name="Tanasupawat S."/>
            <person name="Kudo T."/>
            <person name="Ohkuma M."/>
        </authorList>
    </citation>
    <scope>NUCLEOTIDE SEQUENCE [LARGE SCALE GENOMIC DNA]</scope>
    <source>
        <strain evidence="2 3">AZ1-13</strain>
    </source>
</reference>
<dbReference type="Proteomes" id="UP000283832">
    <property type="component" value="Unassembled WGS sequence"/>
</dbReference>
<evidence type="ECO:0000256" key="1">
    <source>
        <dbReference type="SAM" id="Phobius"/>
    </source>
</evidence>
<comment type="caution">
    <text evidence="2">The sequence shown here is derived from an EMBL/GenBank/DDBJ whole genome shotgun (WGS) entry which is preliminary data.</text>
</comment>
<name>A0A418N1X6_9ACTN</name>
<dbReference type="OrthoDB" id="3401121at2"/>
<protein>
    <recommendedName>
        <fullName evidence="4">Secreted protein</fullName>
    </recommendedName>
</protein>
<dbReference type="EMBL" id="QXEC01000001">
    <property type="protein sequence ID" value="RIV41599.1"/>
    <property type="molecule type" value="Genomic_DNA"/>
</dbReference>
<evidence type="ECO:0000313" key="2">
    <source>
        <dbReference type="EMBL" id="RIV41599.1"/>
    </source>
</evidence>
<keyword evidence="1" id="KW-0472">Membrane</keyword>
<sequence length="185" mass="20322">MGSIVAQLPALIGVLVGTVGTIVATTLADRARWRRRQTVRWDERRLDAYAEFARVLKEVHTIASRLIGGYLDPDQELAALTEASFRHTIAWENVLLLGDAPTVAAARHWRDTVWEVERLARQRATGSGPRATDDLPGLLHRANEARDQFYAAARAGLEVGGGSVAQATLLMPRLDRTRTAPPAPR</sequence>
<keyword evidence="1" id="KW-1133">Transmembrane helix</keyword>
<keyword evidence="3" id="KW-1185">Reference proteome</keyword>
<organism evidence="2 3">
    <name type="scientific">Micromonospora radicis</name>
    <dbReference type="NCBI Taxonomy" id="1894971"/>
    <lineage>
        <taxon>Bacteria</taxon>
        <taxon>Bacillati</taxon>
        <taxon>Actinomycetota</taxon>
        <taxon>Actinomycetes</taxon>
        <taxon>Micromonosporales</taxon>
        <taxon>Micromonosporaceae</taxon>
        <taxon>Micromonospora</taxon>
    </lineage>
</organism>
<gene>
    <name evidence="2" type="ORF">D2L64_00365</name>
</gene>
<dbReference type="RefSeq" id="WP_119572797.1">
    <property type="nucleotide sequence ID" value="NZ_QXEC01000001.1"/>
</dbReference>
<proteinExistence type="predicted"/>
<evidence type="ECO:0000313" key="3">
    <source>
        <dbReference type="Proteomes" id="UP000283832"/>
    </source>
</evidence>
<accession>A0A418N1X6</accession>
<evidence type="ECO:0008006" key="4">
    <source>
        <dbReference type="Google" id="ProtNLM"/>
    </source>
</evidence>
<feature type="transmembrane region" description="Helical" evidence="1">
    <location>
        <begin position="6"/>
        <end position="28"/>
    </location>
</feature>
<keyword evidence="1" id="KW-0812">Transmembrane</keyword>
<dbReference type="AlphaFoldDB" id="A0A418N1X6"/>